<dbReference type="PANTHER" id="PTHR33653:SF1">
    <property type="entry name" value="RIBONUCLEASE VAPC2"/>
    <property type="match status" value="1"/>
</dbReference>
<comment type="caution">
    <text evidence="10">The sequence shown here is derived from an EMBL/GenBank/DDBJ whole genome shotgun (WGS) entry which is preliminary data.</text>
</comment>
<sequence length="128" mass="14275">MALNFALPDTNVLILGLAKKEPSASFLRTLIENNTLVLSSIVVAEFLVGVTDEEEKIFQLLLQRFKVLPVDSAVSQIAAYYRKKYLGMGRKLALPDCLIAATCKVYQATLVTLNKRDYPMNDIQIINP</sequence>
<dbReference type="InterPro" id="IPR002716">
    <property type="entry name" value="PIN_dom"/>
</dbReference>
<dbReference type="InterPro" id="IPR050556">
    <property type="entry name" value="Type_II_TA_system_RNase"/>
</dbReference>
<dbReference type="EMBL" id="MGAV01000027">
    <property type="protein sequence ID" value="OGK52957.1"/>
    <property type="molecule type" value="Genomic_DNA"/>
</dbReference>
<dbReference type="HAMAP" id="MF_00265">
    <property type="entry name" value="VapC_Nob1"/>
    <property type="match status" value="1"/>
</dbReference>
<keyword evidence="2 8" id="KW-1277">Toxin-antitoxin system</keyword>
<comment type="similarity">
    <text evidence="7 8">Belongs to the PINc/VapC protein family.</text>
</comment>
<evidence type="ECO:0000256" key="8">
    <source>
        <dbReference type="HAMAP-Rule" id="MF_00265"/>
    </source>
</evidence>
<dbReference type="InterPro" id="IPR029060">
    <property type="entry name" value="PIN-like_dom_sf"/>
</dbReference>
<dbReference type="Gene3D" id="3.40.50.1010">
    <property type="entry name" value="5'-nuclease"/>
    <property type="match status" value="1"/>
</dbReference>
<evidence type="ECO:0000313" key="11">
    <source>
        <dbReference type="Proteomes" id="UP000177418"/>
    </source>
</evidence>
<dbReference type="Proteomes" id="UP000177418">
    <property type="component" value="Unassembled WGS sequence"/>
</dbReference>
<evidence type="ECO:0000256" key="6">
    <source>
        <dbReference type="ARBA" id="ARBA00022842"/>
    </source>
</evidence>
<keyword evidence="3 8" id="KW-0540">Nuclease</keyword>
<dbReference type="PANTHER" id="PTHR33653">
    <property type="entry name" value="RIBONUCLEASE VAPC2"/>
    <property type="match status" value="1"/>
</dbReference>
<dbReference type="InterPro" id="IPR022907">
    <property type="entry name" value="VapC_family"/>
</dbReference>
<name>A0A1F7JBG7_9BACT</name>
<dbReference type="AlphaFoldDB" id="A0A1F7JBG7"/>
<dbReference type="CDD" id="cd18741">
    <property type="entry name" value="PIN_VapC4-5_FitB-like"/>
    <property type="match status" value="1"/>
</dbReference>
<keyword evidence="8" id="KW-0800">Toxin</keyword>
<evidence type="ECO:0000256" key="2">
    <source>
        <dbReference type="ARBA" id="ARBA00022649"/>
    </source>
</evidence>
<evidence type="ECO:0000256" key="4">
    <source>
        <dbReference type="ARBA" id="ARBA00022723"/>
    </source>
</evidence>
<evidence type="ECO:0000256" key="3">
    <source>
        <dbReference type="ARBA" id="ARBA00022722"/>
    </source>
</evidence>
<evidence type="ECO:0000256" key="5">
    <source>
        <dbReference type="ARBA" id="ARBA00022801"/>
    </source>
</evidence>
<dbReference type="SUPFAM" id="SSF88723">
    <property type="entry name" value="PIN domain-like"/>
    <property type="match status" value="1"/>
</dbReference>
<dbReference type="GO" id="GO:0004540">
    <property type="term" value="F:RNA nuclease activity"/>
    <property type="evidence" value="ECO:0007669"/>
    <property type="project" value="InterPro"/>
</dbReference>
<organism evidence="10 11">
    <name type="scientific">Candidatus Roizmanbacteria bacterium RIFCSPLOWO2_02_FULL_36_11</name>
    <dbReference type="NCBI Taxonomy" id="1802071"/>
    <lineage>
        <taxon>Bacteria</taxon>
        <taxon>Candidatus Roizmaniibacteriota</taxon>
    </lineage>
</organism>
<keyword evidence="5 8" id="KW-0378">Hydrolase</keyword>
<dbReference type="GO" id="GO:0000287">
    <property type="term" value="F:magnesium ion binding"/>
    <property type="evidence" value="ECO:0007669"/>
    <property type="project" value="UniProtKB-UniRule"/>
</dbReference>
<evidence type="ECO:0000256" key="7">
    <source>
        <dbReference type="ARBA" id="ARBA00038093"/>
    </source>
</evidence>
<evidence type="ECO:0000256" key="1">
    <source>
        <dbReference type="ARBA" id="ARBA00001946"/>
    </source>
</evidence>
<keyword evidence="6 8" id="KW-0460">Magnesium</keyword>
<feature type="binding site" evidence="8">
    <location>
        <position position="96"/>
    </location>
    <ligand>
        <name>Mg(2+)</name>
        <dbReference type="ChEBI" id="CHEBI:18420"/>
    </ligand>
</feature>
<gene>
    <name evidence="8" type="primary">vapC</name>
    <name evidence="10" type="ORF">A3H78_02480</name>
</gene>
<keyword evidence="4 8" id="KW-0479">Metal-binding</keyword>
<proteinExistence type="inferred from homology"/>
<protein>
    <recommendedName>
        <fullName evidence="8">Ribonuclease VapC</fullName>
        <shortName evidence="8">RNase VapC</shortName>
        <ecNumber evidence="8">3.1.-.-</ecNumber>
    </recommendedName>
    <alternativeName>
        <fullName evidence="8">Toxin VapC</fullName>
    </alternativeName>
</protein>
<dbReference type="Pfam" id="PF01850">
    <property type="entry name" value="PIN"/>
    <property type="match status" value="1"/>
</dbReference>
<reference evidence="10 11" key="1">
    <citation type="journal article" date="2016" name="Nat. Commun.">
        <title>Thousands of microbial genomes shed light on interconnected biogeochemical processes in an aquifer system.</title>
        <authorList>
            <person name="Anantharaman K."/>
            <person name="Brown C.T."/>
            <person name="Hug L.A."/>
            <person name="Sharon I."/>
            <person name="Castelle C.J."/>
            <person name="Probst A.J."/>
            <person name="Thomas B.C."/>
            <person name="Singh A."/>
            <person name="Wilkins M.J."/>
            <person name="Karaoz U."/>
            <person name="Brodie E.L."/>
            <person name="Williams K.H."/>
            <person name="Hubbard S.S."/>
            <person name="Banfield J.F."/>
        </authorList>
    </citation>
    <scope>NUCLEOTIDE SEQUENCE [LARGE SCALE GENOMIC DNA]</scope>
</reference>
<dbReference type="GO" id="GO:0090729">
    <property type="term" value="F:toxin activity"/>
    <property type="evidence" value="ECO:0007669"/>
    <property type="project" value="UniProtKB-KW"/>
</dbReference>
<dbReference type="EC" id="3.1.-.-" evidence="8"/>
<accession>A0A1F7JBG7</accession>
<comment type="function">
    <text evidence="8">Toxic component of a toxin-antitoxin (TA) system. An RNase.</text>
</comment>
<evidence type="ECO:0000259" key="9">
    <source>
        <dbReference type="Pfam" id="PF01850"/>
    </source>
</evidence>
<feature type="domain" description="PIN" evidence="9">
    <location>
        <begin position="7"/>
        <end position="116"/>
    </location>
</feature>
<feature type="binding site" evidence="8">
    <location>
        <position position="9"/>
    </location>
    <ligand>
        <name>Mg(2+)</name>
        <dbReference type="ChEBI" id="CHEBI:18420"/>
    </ligand>
</feature>
<comment type="cofactor">
    <cofactor evidence="1 8">
        <name>Mg(2+)</name>
        <dbReference type="ChEBI" id="CHEBI:18420"/>
    </cofactor>
</comment>
<dbReference type="GO" id="GO:0016787">
    <property type="term" value="F:hydrolase activity"/>
    <property type="evidence" value="ECO:0007669"/>
    <property type="project" value="UniProtKB-KW"/>
</dbReference>
<evidence type="ECO:0000313" key="10">
    <source>
        <dbReference type="EMBL" id="OGK52957.1"/>
    </source>
</evidence>